<evidence type="ECO:0000256" key="1">
    <source>
        <dbReference type="SAM" id="Phobius"/>
    </source>
</evidence>
<protein>
    <submittedName>
        <fullName evidence="2">Uncharacterized protein</fullName>
    </submittedName>
</protein>
<keyword evidence="1" id="KW-0812">Transmembrane</keyword>
<organism evidence="2 3">
    <name type="scientific">Alloacidobacterium dinghuense</name>
    <dbReference type="NCBI Taxonomy" id="2763107"/>
    <lineage>
        <taxon>Bacteria</taxon>
        <taxon>Pseudomonadati</taxon>
        <taxon>Acidobacteriota</taxon>
        <taxon>Terriglobia</taxon>
        <taxon>Terriglobales</taxon>
        <taxon>Acidobacteriaceae</taxon>
        <taxon>Alloacidobacterium</taxon>
    </lineage>
</organism>
<dbReference type="Proteomes" id="UP000515312">
    <property type="component" value="Chromosome"/>
</dbReference>
<evidence type="ECO:0000313" key="2">
    <source>
        <dbReference type="EMBL" id="QNI33660.1"/>
    </source>
</evidence>
<sequence>MSTLSHSLHSIPVNDFKLLSDDPAIEAVSTEESADPVDDGLGAIRGFVAAMLCNVVLALLAVGGWGLWRVLR</sequence>
<evidence type="ECO:0000313" key="3">
    <source>
        <dbReference type="Proteomes" id="UP000515312"/>
    </source>
</evidence>
<dbReference type="RefSeq" id="WP_186745224.1">
    <property type="nucleotide sequence ID" value="NZ_CP060394.1"/>
</dbReference>
<proteinExistence type="predicted"/>
<reference evidence="2 3" key="1">
    <citation type="submission" date="2020-08" db="EMBL/GenBank/DDBJ databases">
        <title>Edaphobacter telluris sp. nov. and Acidobacterium dinghuensis sp. nov., two acidobacteria isolated from forest soil.</title>
        <authorList>
            <person name="Fu J."/>
            <person name="Qiu L."/>
        </authorList>
    </citation>
    <scope>NUCLEOTIDE SEQUENCE [LARGE SCALE GENOMIC DNA]</scope>
    <source>
        <strain evidence="2">4Y35</strain>
    </source>
</reference>
<keyword evidence="1" id="KW-1133">Transmembrane helix</keyword>
<dbReference type="AlphaFoldDB" id="A0A7G8BM90"/>
<accession>A0A7G8BM90</accession>
<feature type="transmembrane region" description="Helical" evidence="1">
    <location>
        <begin position="47"/>
        <end position="68"/>
    </location>
</feature>
<keyword evidence="3" id="KW-1185">Reference proteome</keyword>
<dbReference type="KEGG" id="adin:H7849_06950"/>
<keyword evidence="1" id="KW-0472">Membrane</keyword>
<gene>
    <name evidence="2" type="ORF">H7849_06950</name>
</gene>
<name>A0A7G8BM90_9BACT</name>
<dbReference type="EMBL" id="CP060394">
    <property type="protein sequence ID" value="QNI33660.1"/>
    <property type="molecule type" value="Genomic_DNA"/>
</dbReference>